<evidence type="ECO:0000313" key="4">
    <source>
        <dbReference type="Proteomes" id="UP000235145"/>
    </source>
</evidence>
<feature type="compositionally biased region" description="Basic and acidic residues" evidence="1">
    <location>
        <begin position="82"/>
        <end position="91"/>
    </location>
</feature>
<evidence type="ECO:0000256" key="2">
    <source>
        <dbReference type="SAM" id="Phobius"/>
    </source>
</evidence>
<dbReference type="EMBL" id="NBSK02000008">
    <property type="protein sequence ID" value="KAJ0192990.1"/>
    <property type="molecule type" value="Genomic_DNA"/>
</dbReference>
<proteinExistence type="predicted"/>
<feature type="region of interest" description="Disordered" evidence="1">
    <location>
        <begin position="72"/>
        <end position="91"/>
    </location>
</feature>
<evidence type="ECO:0000313" key="3">
    <source>
        <dbReference type="EMBL" id="KAJ0192990.1"/>
    </source>
</evidence>
<organism evidence="3 4">
    <name type="scientific">Lactuca sativa</name>
    <name type="common">Garden lettuce</name>
    <dbReference type="NCBI Taxonomy" id="4236"/>
    <lineage>
        <taxon>Eukaryota</taxon>
        <taxon>Viridiplantae</taxon>
        <taxon>Streptophyta</taxon>
        <taxon>Embryophyta</taxon>
        <taxon>Tracheophyta</taxon>
        <taxon>Spermatophyta</taxon>
        <taxon>Magnoliopsida</taxon>
        <taxon>eudicotyledons</taxon>
        <taxon>Gunneridae</taxon>
        <taxon>Pentapetalae</taxon>
        <taxon>asterids</taxon>
        <taxon>campanulids</taxon>
        <taxon>Asterales</taxon>
        <taxon>Asteraceae</taxon>
        <taxon>Cichorioideae</taxon>
        <taxon>Cichorieae</taxon>
        <taxon>Lactucinae</taxon>
        <taxon>Lactuca</taxon>
    </lineage>
</organism>
<keyword evidence="2" id="KW-1133">Transmembrane helix</keyword>
<accession>A0A9R1UU67</accession>
<comment type="caution">
    <text evidence="3">The sequence shown here is derived from an EMBL/GenBank/DDBJ whole genome shotgun (WGS) entry which is preliminary data.</text>
</comment>
<feature type="transmembrane region" description="Helical" evidence="2">
    <location>
        <begin position="12"/>
        <end position="31"/>
    </location>
</feature>
<sequence>MVVISSLKNAIAIILIILIMKYVLCLCRLITTLLPIKASNSVEEAANSAENVTVSVENAAISVEEATNSVEGNTILNPQDQKIPKDGMKFD</sequence>
<keyword evidence="2" id="KW-0472">Membrane</keyword>
<dbReference type="Proteomes" id="UP000235145">
    <property type="component" value="Unassembled WGS sequence"/>
</dbReference>
<keyword evidence="2" id="KW-0812">Transmembrane</keyword>
<protein>
    <submittedName>
        <fullName evidence="3">Uncharacterized protein</fullName>
    </submittedName>
</protein>
<gene>
    <name evidence="3" type="ORF">LSAT_V11C800430590</name>
</gene>
<name>A0A9R1UU67_LACSA</name>
<evidence type="ECO:0000256" key="1">
    <source>
        <dbReference type="SAM" id="MobiDB-lite"/>
    </source>
</evidence>
<reference evidence="3 4" key="1">
    <citation type="journal article" date="2017" name="Nat. Commun.">
        <title>Genome assembly with in vitro proximity ligation data and whole-genome triplication in lettuce.</title>
        <authorList>
            <person name="Reyes-Chin-Wo S."/>
            <person name="Wang Z."/>
            <person name="Yang X."/>
            <person name="Kozik A."/>
            <person name="Arikit S."/>
            <person name="Song C."/>
            <person name="Xia L."/>
            <person name="Froenicke L."/>
            <person name="Lavelle D.O."/>
            <person name="Truco M.J."/>
            <person name="Xia R."/>
            <person name="Zhu S."/>
            <person name="Xu C."/>
            <person name="Xu H."/>
            <person name="Xu X."/>
            <person name="Cox K."/>
            <person name="Korf I."/>
            <person name="Meyers B.C."/>
            <person name="Michelmore R.W."/>
        </authorList>
    </citation>
    <scope>NUCLEOTIDE SEQUENCE [LARGE SCALE GENOMIC DNA]</scope>
    <source>
        <strain evidence="4">cv. Salinas</strain>
        <tissue evidence="3">Seedlings</tissue>
    </source>
</reference>
<dbReference type="AlphaFoldDB" id="A0A9R1UU67"/>
<keyword evidence="4" id="KW-1185">Reference proteome</keyword>